<gene>
    <name evidence="1" type="ORF">H9646_01090</name>
</gene>
<evidence type="ECO:0000313" key="2">
    <source>
        <dbReference type="Proteomes" id="UP000634919"/>
    </source>
</evidence>
<reference evidence="1 2" key="1">
    <citation type="submission" date="2020-08" db="EMBL/GenBank/DDBJ databases">
        <title>A Genomic Blueprint of the Chicken Gut Microbiome.</title>
        <authorList>
            <person name="Gilroy R."/>
            <person name="Ravi A."/>
            <person name="Getino M."/>
            <person name="Pursley I."/>
            <person name="Horton D.L."/>
            <person name="Alikhan N.-F."/>
            <person name="Baker D."/>
            <person name="Gharbi K."/>
            <person name="Hall N."/>
            <person name="Watson M."/>
            <person name="Adriaenssens E.M."/>
            <person name="Foster-Nyarko E."/>
            <person name="Jarju S."/>
            <person name="Secka A."/>
            <person name="Antonio M."/>
            <person name="Oren A."/>
            <person name="Chaudhuri R."/>
            <person name="La Ragione R.M."/>
            <person name="Hildebrand F."/>
            <person name="Pallen M.J."/>
        </authorList>
    </citation>
    <scope>NUCLEOTIDE SEQUENCE [LARGE SCALE GENOMIC DNA]</scope>
    <source>
        <strain evidence="1 2">Sa2CVA6</strain>
    </source>
</reference>
<organism evidence="1 2">
    <name type="scientific">Comamonas avium</name>
    <dbReference type="NCBI Taxonomy" id="2762231"/>
    <lineage>
        <taxon>Bacteria</taxon>
        <taxon>Pseudomonadati</taxon>
        <taxon>Pseudomonadota</taxon>
        <taxon>Betaproteobacteria</taxon>
        <taxon>Burkholderiales</taxon>
        <taxon>Comamonadaceae</taxon>
        <taxon>Comamonas</taxon>
    </lineage>
</organism>
<protein>
    <submittedName>
        <fullName evidence="1">Uncharacterized protein</fullName>
    </submittedName>
</protein>
<keyword evidence="2" id="KW-1185">Reference proteome</keyword>
<proteinExistence type="predicted"/>
<evidence type="ECO:0000313" key="1">
    <source>
        <dbReference type="EMBL" id="MBD7959066.1"/>
    </source>
</evidence>
<sequence>MQATNIFLALDPHTAQDDSTLHAWEQLARRALQFSQHGKIESAMALQINALQVAARLLAGPMLYAHPDRCMAAWVVSHHNVAQLLEQRQQLVLALDYLCDAHIGLRSIQSAPATAPEVQQAALRHMRETHAALLQWHSRYGSCTCIDAVLRAPEPGQPDSACFAPSTPSIRFPSSHLH</sequence>
<dbReference type="EMBL" id="JACSQK010000001">
    <property type="protein sequence ID" value="MBD7959066.1"/>
    <property type="molecule type" value="Genomic_DNA"/>
</dbReference>
<name>A0ABR8S6G0_9BURK</name>
<dbReference type="RefSeq" id="WP_191721483.1">
    <property type="nucleotide sequence ID" value="NZ_JACSQK010000001.1"/>
</dbReference>
<accession>A0ABR8S6G0</accession>
<comment type="caution">
    <text evidence="1">The sequence shown here is derived from an EMBL/GenBank/DDBJ whole genome shotgun (WGS) entry which is preliminary data.</text>
</comment>
<dbReference type="Proteomes" id="UP000634919">
    <property type="component" value="Unassembled WGS sequence"/>
</dbReference>